<dbReference type="Gene3D" id="3.40.50.150">
    <property type="entry name" value="Vaccinia Virus protein VP39"/>
    <property type="match status" value="1"/>
</dbReference>
<dbReference type="PANTHER" id="PTHR11006:SF4">
    <property type="entry name" value="PROTEIN ARGININE N-METHYLTRANSFERASE 7"/>
    <property type="match status" value="1"/>
</dbReference>
<name>A0A1A8ZGK6_9ACTN</name>
<dbReference type="SUPFAM" id="SSF53335">
    <property type="entry name" value="S-adenosyl-L-methionine-dependent methyltransferases"/>
    <property type="match status" value="1"/>
</dbReference>
<dbReference type="STRING" id="261654.GA0070611_2161"/>
<dbReference type="GO" id="GO:0000179">
    <property type="term" value="F:rRNA (adenine-N6,N6-)-dimethyltransferase activity"/>
    <property type="evidence" value="ECO:0007669"/>
    <property type="project" value="InterPro"/>
</dbReference>
<dbReference type="InterPro" id="IPR020598">
    <property type="entry name" value="rRNA_Ade_methylase_Trfase_N"/>
</dbReference>
<evidence type="ECO:0000313" key="5">
    <source>
        <dbReference type="EMBL" id="SBT43007.1"/>
    </source>
</evidence>
<evidence type="ECO:0000259" key="4">
    <source>
        <dbReference type="SMART" id="SM00650"/>
    </source>
</evidence>
<dbReference type="RefSeq" id="WP_091661817.1">
    <property type="nucleotide sequence ID" value="NZ_LT594323.1"/>
</dbReference>
<keyword evidence="1 5" id="KW-0489">Methyltransferase</keyword>
<dbReference type="GO" id="GO:0042054">
    <property type="term" value="F:histone methyltransferase activity"/>
    <property type="evidence" value="ECO:0007669"/>
    <property type="project" value="TreeGrafter"/>
</dbReference>
<dbReference type="PANTHER" id="PTHR11006">
    <property type="entry name" value="PROTEIN ARGININE N-METHYLTRANSFERASE"/>
    <property type="match status" value="1"/>
</dbReference>
<dbReference type="Proteomes" id="UP000199385">
    <property type="component" value="Chromosome I"/>
</dbReference>
<dbReference type="CDD" id="cd02440">
    <property type="entry name" value="AdoMet_MTases"/>
    <property type="match status" value="1"/>
</dbReference>
<dbReference type="InterPro" id="IPR041698">
    <property type="entry name" value="Methyltransf_25"/>
</dbReference>
<dbReference type="OrthoDB" id="4772897at2"/>
<reference evidence="6" key="1">
    <citation type="submission" date="2016-06" db="EMBL/GenBank/DDBJ databases">
        <authorList>
            <person name="Varghese N."/>
            <person name="Submissions Spin"/>
        </authorList>
    </citation>
    <scope>NUCLEOTIDE SEQUENCE [LARGE SCALE GENOMIC DNA]</scope>
    <source>
        <strain evidence="6">DSM 44815</strain>
    </source>
</reference>
<protein>
    <submittedName>
        <fullName evidence="5">Protein arginine N-methyltransferase 1</fullName>
    </submittedName>
</protein>
<dbReference type="EMBL" id="LT594323">
    <property type="protein sequence ID" value="SBT43007.1"/>
    <property type="molecule type" value="Genomic_DNA"/>
</dbReference>
<evidence type="ECO:0000256" key="1">
    <source>
        <dbReference type="ARBA" id="ARBA00022603"/>
    </source>
</evidence>
<keyword evidence="6" id="KW-1185">Reference proteome</keyword>
<dbReference type="AlphaFoldDB" id="A0A1A8ZGK6"/>
<dbReference type="Gene3D" id="2.70.160.11">
    <property type="entry name" value="Hnrnp arginine n-methyltransferase1"/>
    <property type="match status" value="1"/>
</dbReference>
<evidence type="ECO:0000256" key="3">
    <source>
        <dbReference type="ARBA" id="ARBA00022691"/>
    </source>
</evidence>
<keyword evidence="2 5" id="KW-0808">Transferase</keyword>
<gene>
    <name evidence="5" type="ORF">GA0070611_2161</name>
</gene>
<dbReference type="Pfam" id="PF13649">
    <property type="entry name" value="Methyltransf_25"/>
    <property type="match status" value="1"/>
</dbReference>
<sequence>MDQRLLLMHQTMLADGPRLRAYDRALEQAIDPGDVVVDIGAGTLVLSLLALRHGAEHVYAVEADPRMAEVAARIIAANDLKDRLTLVVADARTLRLPRRADVLVSEMMGNLGPEEEMTEVLGVVARRVLRPGGRVVPRRLVTRLAAIEFDAEGWGLWGPDFLGHRLDVVQELVEPQAHLHFFQRTPRLLSEPEPVADSLLGRAGSARSRPSQRLRIVRPGTLHAVMGYFTAEMADGVELSNFPSYPGCNWAVWIWPLRHTRVAEGDELRVDLRRPRHGTGVRLATDWRLDCGIVRAGRS</sequence>
<proteinExistence type="predicted"/>
<evidence type="ECO:0000256" key="2">
    <source>
        <dbReference type="ARBA" id="ARBA00022679"/>
    </source>
</evidence>
<keyword evidence="3" id="KW-0949">S-adenosyl-L-methionine</keyword>
<dbReference type="GO" id="GO:0016274">
    <property type="term" value="F:protein-arginine N-methyltransferase activity"/>
    <property type="evidence" value="ECO:0007669"/>
    <property type="project" value="InterPro"/>
</dbReference>
<feature type="domain" description="Ribosomal RNA adenine methylase transferase N-terminal" evidence="4">
    <location>
        <begin position="25"/>
        <end position="148"/>
    </location>
</feature>
<dbReference type="InterPro" id="IPR025799">
    <property type="entry name" value="Arg_MeTrfase"/>
</dbReference>
<organism evidence="5 6">
    <name type="scientific">Micromonospora auratinigra</name>
    <dbReference type="NCBI Taxonomy" id="261654"/>
    <lineage>
        <taxon>Bacteria</taxon>
        <taxon>Bacillati</taxon>
        <taxon>Actinomycetota</taxon>
        <taxon>Actinomycetes</taxon>
        <taxon>Micromonosporales</taxon>
        <taxon>Micromonosporaceae</taxon>
        <taxon>Micromonospora</taxon>
    </lineage>
</organism>
<dbReference type="SMART" id="SM00650">
    <property type="entry name" value="rADc"/>
    <property type="match status" value="1"/>
</dbReference>
<evidence type="ECO:0000313" key="6">
    <source>
        <dbReference type="Proteomes" id="UP000199385"/>
    </source>
</evidence>
<dbReference type="PATRIC" id="fig|261654.4.peg.2200"/>
<dbReference type="PROSITE" id="PS51678">
    <property type="entry name" value="SAM_MT_PRMT"/>
    <property type="match status" value="1"/>
</dbReference>
<accession>A0A1A8ZGK6</accession>
<dbReference type="InterPro" id="IPR029063">
    <property type="entry name" value="SAM-dependent_MTases_sf"/>
</dbReference>